<dbReference type="RefSeq" id="WP_353303743.1">
    <property type="nucleotide sequence ID" value="NZ_BAABWN010000010.1"/>
</dbReference>
<dbReference type="Gene3D" id="3.30.1330.200">
    <property type="match status" value="1"/>
</dbReference>
<dbReference type="Proteomes" id="UP001465153">
    <property type="component" value="Unassembled WGS sequence"/>
</dbReference>
<keyword evidence="2 3" id="KW-0378">Hydrolase</keyword>
<evidence type="ECO:0000313" key="5">
    <source>
        <dbReference type="Proteomes" id="UP001465153"/>
    </source>
</evidence>
<gene>
    <name evidence="3 4" type="primary">cheD</name>
    <name evidence="4" type="ORF">NBRC116591_29300</name>
</gene>
<dbReference type="SUPFAM" id="SSF64438">
    <property type="entry name" value="CNF1/YfiH-like putative cysteine hydrolases"/>
    <property type="match status" value="1"/>
</dbReference>
<protein>
    <recommendedName>
        <fullName evidence="3">Probable chemoreceptor glutamine deamidase CheD</fullName>
        <ecNumber evidence="3">3.5.1.44</ecNumber>
    </recommendedName>
</protein>
<dbReference type="InterPro" id="IPR038592">
    <property type="entry name" value="CheD-like_sf"/>
</dbReference>
<keyword evidence="1 3" id="KW-0145">Chemotaxis</keyword>
<evidence type="ECO:0000313" key="4">
    <source>
        <dbReference type="EMBL" id="GAA6169119.1"/>
    </source>
</evidence>
<name>A0ABQ0ABW1_9GAMM</name>
<evidence type="ECO:0000256" key="3">
    <source>
        <dbReference type="HAMAP-Rule" id="MF_01440"/>
    </source>
</evidence>
<dbReference type="PANTHER" id="PTHR35147">
    <property type="entry name" value="CHEMORECEPTOR GLUTAMINE DEAMIDASE CHED-RELATED"/>
    <property type="match status" value="1"/>
</dbReference>
<evidence type="ECO:0000256" key="1">
    <source>
        <dbReference type="ARBA" id="ARBA00022500"/>
    </source>
</evidence>
<comment type="catalytic activity">
    <reaction evidence="3">
        <text>L-glutaminyl-[protein] + H2O = L-glutamyl-[protein] + NH4(+)</text>
        <dbReference type="Rhea" id="RHEA:16441"/>
        <dbReference type="Rhea" id="RHEA-COMP:10207"/>
        <dbReference type="Rhea" id="RHEA-COMP:10208"/>
        <dbReference type="ChEBI" id="CHEBI:15377"/>
        <dbReference type="ChEBI" id="CHEBI:28938"/>
        <dbReference type="ChEBI" id="CHEBI:29973"/>
        <dbReference type="ChEBI" id="CHEBI:30011"/>
        <dbReference type="EC" id="3.5.1.44"/>
    </reaction>
</comment>
<dbReference type="NCBIfam" id="NF010013">
    <property type="entry name" value="PRK13487.1"/>
    <property type="match status" value="1"/>
</dbReference>
<accession>A0ABQ0ABW1</accession>
<sequence>MSLSSKKEKILSDGTPLDEVIVGFEHVNRYVDRRENKFIAKILPGEFYVTRSHTELIATTLGSCVSACIWDEENSIGGMNHFMLPLSEVEAHKITWGNVASDATRYGNYAMEHLINEILTHGGIRRNLKAKVFGGGKVLNQGNEVGLRNAEFVLTYLHQENIDLIGEDLGDVYPRKILFNPLTGKARMKKIRELSNNTIVSRERQYSQNIQHEPVEGDIELF</sequence>
<dbReference type="InterPro" id="IPR005659">
    <property type="entry name" value="Chemorcpt_Glu_NH3ase_CheD"/>
</dbReference>
<dbReference type="PANTHER" id="PTHR35147:SF2">
    <property type="entry name" value="CHEMORECEPTOR GLUTAMINE DEAMIDASE CHED-RELATED"/>
    <property type="match status" value="1"/>
</dbReference>
<keyword evidence="5" id="KW-1185">Reference proteome</keyword>
<proteinExistence type="inferred from homology"/>
<dbReference type="CDD" id="cd16352">
    <property type="entry name" value="CheD"/>
    <property type="match status" value="1"/>
</dbReference>
<comment type="function">
    <text evidence="3">Probably deamidates glutamine residues to glutamate on methyl-accepting chemotaxis receptors (MCPs), playing an important role in chemotaxis.</text>
</comment>
<dbReference type="EMBL" id="BAABWN010000010">
    <property type="protein sequence ID" value="GAA6169119.1"/>
    <property type="molecule type" value="Genomic_DNA"/>
</dbReference>
<organism evidence="4 5">
    <name type="scientific">Sessilibacter corallicola</name>
    <dbReference type="NCBI Taxonomy" id="2904075"/>
    <lineage>
        <taxon>Bacteria</taxon>
        <taxon>Pseudomonadati</taxon>
        <taxon>Pseudomonadota</taxon>
        <taxon>Gammaproteobacteria</taxon>
        <taxon>Cellvibrionales</taxon>
        <taxon>Cellvibrionaceae</taxon>
        <taxon>Sessilibacter</taxon>
    </lineage>
</organism>
<dbReference type="HAMAP" id="MF_01440">
    <property type="entry name" value="CheD"/>
    <property type="match status" value="1"/>
</dbReference>
<dbReference type="Pfam" id="PF03975">
    <property type="entry name" value="CheD"/>
    <property type="match status" value="1"/>
</dbReference>
<comment type="caution">
    <text evidence="4">The sequence shown here is derived from an EMBL/GenBank/DDBJ whole genome shotgun (WGS) entry which is preliminary data.</text>
</comment>
<comment type="similarity">
    <text evidence="3">Belongs to the CheD family.</text>
</comment>
<dbReference type="InterPro" id="IPR011324">
    <property type="entry name" value="Cytotoxic_necrot_fac-like_cat"/>
</dbReference>
<dbReference type="EC" id="3.5.1.44" evidence="3"/>
<reference evidence="4 5" key="1">
    <citation type="submission" date="2024-04" db="EMBL/GenBank/DDBJ databases">
        <title>Draft genome sequence of Sessilibacter corallicola NBRC 116591.</title>
        <authorList>
            <person name="Miyakawa T."/>
            <person name="Kusuya Y."/>
            <person name="Miura T."/>
        </authorList>
    </citation>
    <scope>NUCLEOTIDE SEQUENCE [LARGE SCALE GENOMIC DNA]</scope>
    <source>
        <strain evidence="4 5">KU-00831-HH</strain>
    </source>
</reference>
<evidence type="ECO:0000256" key="2">
    <source>
        <dbReference type="ARBA" id="ARBA00022801"/>
    </source>
</evidence>